<evidence type="ECO:0000313" key="1">
    <source>
        <dbReference type="EMBL" id="PRQ43892.1"/>
    </source>
</evidence>
<dbReference type="AlphaFoldDB" id="A0A2P6RBT6"/>
<organism evidence="1 2">
    <name type="scientific">Rosa chinensis</name>
    <name type="common">China rose</name>
    <dbReference type="NCBI Taxonomy" id="74649"/>
    <lineage>
        <taxon>Eukaryota</taxon>
        <taxon>Viridiplantae</taxon>
        <taxon>Streptophyta</taxon>
        <taxon>Embryophyta</taxon>
        <taxon>Tracheophyta</taxon>
        <taxon>Spermatophyta</taxon>
        <taxon>Magnoliopsida</taxon>
        <taxon>eudicotyledons</taxon>
        <taxon>Gunneridae</taxon>
        <taxon>Pentapetalae</taxon>
        <taxon>rosids</taxon>
        <taxon>fabids</taxon>
        <taxon>Rosales</taxon>
        <taxon>Rosaceae</taxon>
        <taxon>Rosoideae</taxon>
        <taxon>Rosoideae incertae sedis</taxon>
        <taxon>Rosa</taxon>
    </lineage>
</organism>
<dbReference type="EMBL" id="PDCK01000041">
    <property type="protein sequence ID" value="PRQ43892.1"/>
    <property type="molecule type" value="Genomic_DNA"/>
</dbReference>
<keyword evidence="2" id="KW-1185">Reference proteome</keyword>
<evidence type="ECO:0000313" key="2">
    <source>
        <dbReference type="Proteomes" id="UP000238479"/>
    </source>
</evidence>
<gene>
    <name evidence="1" type="ORF">RchiOBHm_Chr3g0473241</name>
</gene>
<dbReference type="Proteomes" id="UP000238479">
    <property type="component" value="Chromosome 3"/>
</dbReference>
<reference evidence="1 2" key="1">
    <citation type="journal article" date="2018" name="Nat. Genet.">
        <title>The Rosa genome provides new insights in the design of modern roses.</title>
        <authorList>
            <person name="Bendahmane M."/>
        </authorList>
    </citation>
    <scope>NUCLEOTIDE SEQUENCE [LARGE SCALE GENOMIC DNA]</scope>
    <source>
        <strain evidence="2">cv. Old Blush</strain>
    </source>
</reference>
<accession>A0A2P6RBT6</accession>
<protein>
    <submittedName>
        <fullName evidence="1">Uncharacterized protein</fullName>
    </submittedName>
</protein>
<dbReference type="Gramene" id="PRQ43892">
    <property type="protein sequence ID" value="PRQ43892"/>
    <property type="gene ID" value="RchiOBHm_Chr3g0473241"/>
</dbReference>
<sequence>MPRPENFVTKEALVSSSPFLILCLSESSISSHVCTPNRKLSNRRPNLRWLRLCRCSGRDVM</sequence>
<comment type="caution">
    <text evidence="1">The sequence shown here is derived from an EMBL/GenBank/DDBJ whole genome shotgun (WGS) entry which is preliminary data.</text>
</comment>
<proteinExistence type="predicted"/>
<name>A0A2P6RBT6_ROSCH</name>